<evidence type="ECO:0000313" key="2">
    <source>
        <dbReference type="EMBL" id="KAJ3250650.1"/>
    </source>
</evidence>
<keyword evidence="3" id="KW-1185">Reference proteome</keyword>
<gene>
    <name evidence="2" type="ORF">HK103_003285</name>
</gene>
<feature type="non-terminal residue" evidence="2">
    <location>
        <position position="1"/>
    </location>
</feature>
<feature type="coiled-coil region" evidence="1">
    <location>
        <begin position="242"/>
        <end position="276"/>
    </location>
</feature>
<keyword evidence="1" id="KW-0175">Coiled coil</keyword>
<comment type="caution">
    <text evidence="2">The sequence shown here is derived from an EMBL/GenBank/DDBJ whole genome shotgun (WGS) entry which is preliminary data.</text>
</comment>
<evidence type="ECO:0000256" key="1">
    <source>
        <dbReference type="SAM" id="Coils"/>
    </source>
</evidence>
<dbReference type="AlphaFoldDB" id="A0AAD5UCG9"/>
<sequence length="301" mass="35030">EFLRQHTNKLGLDDSIIELTFSSDQEFQEKLWDLFAHTLKKRAIFLDDGSIGCSDVEPHIDMIDSYFLIKRSKNYEGLTKLDFRALRVEENKQQSETKPFVEVTILKYSNTLQISAHFQQFSQSFLRVEERDRAGAVANSYVEELTEKLMDIHRGSYESAGGNYRLWANWLVATLPANEIDVHARNPPPSNIIHLFRSTRPAIIGQVENYRRKAKLSFDALDEIKGKVDHLKEFRVRLVECYDRLQLTMTEYDNKIENLEETIRIYQNTFQAIIEAPDLHLDTTLGAEFEGRVVEQDDIDH</sequence>
<dbReference type="EMBL" id="JADGKB010000235">
    <property type="protein sequence ID" value="KAJ3250650.1"/>
    <property type="molecule type" value="Genomic_DNA"/>
</dbReference>
<accession>A0AAD5UCG9</accession>
<dbReference type="Proteomes" id="UP001210925">
    <property type="component" value="Unassembled WGS sequence"/>
</dbReference>
<evidence type="ECO:0000313" key="3">
    <source>
        <dbReference type="Proteomes" id="UP001210925"/>
    </source>
</evidence>
<name>A0AAD5UCG9_9FUNG</name>
<reference evidence="2" key="1">
    <citation type="submission" date="2020-05" db="EMBL/GenBank/DDBJ databases">
        <title>Phylogenomic resolution of chytrid fungi.</title>
        <authorList>
            <person name="Stajich J.E."/>
            <person name="Amses K."/>
            <person name="Simmons R."/>
            <person name="Seto K."/>
            <person name="Myers J."/>
            <person name="Bonds A."/>
            <person name="Quandt C.A."/>
            <person name="Barry K."/>
            <person name="Liu P."/>
            <person name="Grigoriev I."/>
            <person name="Longcore J.E."/>
            <person name="James T.Y."/>
        </authorList>
    </citation>
    <scope>NUCLEOTIDE SEQUENCE</scope>
    <source>
        <strain evidence="2">PLAUS21</strain>
    </source>
</reference>
<protein>
    <submittedName>
        <fullName evidence="2">Uncharacterized protein</fullName>
    </submittedName>
</protein>
<organism evidence="2 3">
    <name type="scientific">Boothiomyces macroporosus</name>
    <dbReference type="NCBI Taxonomy" id="261099"/>
    <lineage>
        <taxon>Eukaryota</taxon>
        <taxon>Fungi</taxon>
        <taxon>Fungi incertae sedis</taxon>
        <taxon>Chytridiomycota</taxon>
        <taxon>Chytridiomycota incertae sedis</taxon>
        <taxon>Chytridiomycetes</taxon>
        <taxon>Rhizophydiales</taxon>
        <taxon>Terramycetaceae</taxon>
        <taxon>Boothiomyces</taxon>
    </lineage>
</organism>
<proteinExistence type="predicted"/>